<dbReference type="EMBL" id="CP054492">
    <property type="protein sequence ID" value="QOY53440.1"/>
    <property type="molecule type" value="Genomic_DNA"/>
</dbReference>
<gene>
    <name evidence="2" type="ORF">HUE88_05300</name>
</gene>
<keyword evidence="1" id="KW-1133">Transmembrane helix</keyword>
<organism evidence="2 3">
    <name type="scientific">Candidatus Sulfurimonas baltica</name>
    <dbReference type="NCBI Taxonomy" id="2740404"/>
    <lineage>
        <taxon>Bacteria</taxon>
        <taxon>Pseudomonadati</taxon>
        <taxon>Campylobacterota</taxon>
        <taxon>Epsilonproteobacteria</taxon>
        <taxon>Campylobacterales</taxon>
        <taxon>Sulfurimonadaceae</taxon>
        <taxon>Sulfurimonas</taxon>
    </lineage>
</organism>
<keyword evidence="1" id="KW-0812">Transmembrane</keyword>
<feature type="transmembrane region" description="Helical" evidence="1">
    <location>
        <begin position="96"/>
        <end position="114"/>
    </location>
</feature>
<reference evidence="2 3" key="1">
    <citation type="submission" date="2020-05" db="EMBL/GenBank/DDBJ databases">
        <title>Sulfurimonas marisnigri, sp. nov., and Sulfurimonas baltica, sp. nov., manganese oxide reducing chemolithoautotrophs of the class Epsilonproteobacteria isolated from the pelagic redoxclines of the Black and Baltic Seas and emended description of the genus Sulfurimonas.</title>
        <authorList>
            <person name="Henkel J.V."/>
            <person name="Laudan C."/>
            <person name="Werner J."/>
            <person name="Neu T."/>
            <person name="Plewe S."/>
            <person name="Sproer C."/>
            <person name="Bunk B."/>
            <person name="Schulz-Vogt H.N."/>
        </authorList>
    </citation>
    <scope>NUCLEOTIDE SEQUENCE [LARGE SCALE GENOMIC DNA]</scope>
    <source>
        <strain evidence="2 3">GD2</strain>
    </source>
</reference>
<accession>A0A7S7LXW7</accession>
<feature type="transmembrane region" description="Helical" evidence="1">
    <location>
        <begin position="72"/>
        <end position="90"/>
    </location>
</feature>
<sequence>MVEMQVQAENINEKRDFLDELEDPYALYEDEPVNNAPYEELDLKEIVKQEKKKIKILNISDIKKGGRAGFSLYRLIPYLFLILGFIALKNNNLLDISTYLPSLLLGIVVGYISSKKLS</sequence>
<dbReference type="Proteomes" id="UP000593994">
    <property type="component" value="Chromosome"/>
</dbReference>
<dbReference type="KEGG" id="sbal:HUE88_05300"/>
<name>A0A7S7LXW7_9BACT</name>
<proteinExistence type="predicted"/>
<evidence type="ECO:0000313" key="3">
    <source>
        <dbReference type="Proteomes" id="UP000593994"/>
    </source>
</evidence>
<keyword evidence="3" id="KW-1185">Reference proteome</keyword>
<protein>
    <submittedName>
        <fullName evidence="2">Uncharacterized protein</fullName>
    </submittedName>
</protein>
<keyword evidence="1" id="KW-0472">Membrane</keyword>
<evidence type="ECO:0000256" key="1">
    <source>
        <dbReference type="SAM" id="Phobius"/>
    </source>
</evidence>
<dbReference type="AlphaFoldDB" id="A0A7S7LXW7"/>
<evidence type="ECO:0000313" key="2">
    <source>
        <dbReference type="EMBL" id="QOY53440.1"/>
    </source>
</evidence>